<accession>A0AAD8K5V7</accession>
<evidence type="ECO:0000256" key="1">
    <source>
        <dbReference type="SAM" id="MobiDB-lite"/>
    </source>
</evidence>
<feature type="signal peptide" evidence="2">
    <location>
        <begin position="1"/>
        <end position="19"/>
    </location>
</feature>
<organism evidence="3 4">
    <name type="scientific">Tagetes erecta</name>
    <name type="common">African marigold</name>
    <dbReference type="NCBI Taxonomy" id="13708"/>
    <lineage>
        <taxon>Eukaryota</taxon>
        <taxon>Viridiplantae</taxon>
        <taxon>Streptophyta</taxon>
        <taxon>Embryophyta</taxon>
        <taxon>Tracheophyta</taxon>
        <taxon>Spermatophyta</taxon>
        <taxon>Magnoliopsida</taxon>
        <taxon>eudicotyledons</taxon>
        <taxon>Gunneridae</taxon>
        <taxon>Pentapetalae</taxon>
        <taxon>asterids</taxon>
        <taxon>campanulids</taxon>
        <taxon>Asterales</taxon>
        <taxon>Asteraceae</taxon>
        <taxon>Asteroideae</taxon>
        <taxon>Heliantheae alliance</taxon>
        <taxon>Tageteae</taxon>
        <taxon>Tagetes</taxon>
    </lineage>
</organism>
<proteinExistence type="predicted"/>
<keyword evidence="4" id="KW-1185">Reference proteome</keyword>
<protein>
    <recommendedName>
        <fullName evidence="5">Secreted protein</fullName>
    </recommendedName>
</protein>
<gene>
    <name evidence="3" type="ORF">QVD17_31243</name>
</gene>
<dbReference type="AlphaFoldDB" id="A0AAD8K5V7"/>
<dbReference type="EMBL" id="JAUHHV010000008">
    <property type="protein sequence ID" value="KAK1415461.1"/>
    <property type="molecule type" value="Genomic_DNA"/>
</dbReference>
<reference evidence="3" key="1">
    <citation type="journal article" date="2023" name="bioRxiv">
        <title>Improved chromosome-level genome assembly for marigold (Tagetes erecta).</title>
        <authorList>
            <person name="Jiang F."/>
            <person name="Yuan L."/>
            <person name="Wang S."/>
            <person name="Wang H."/>
            <person name="Xu D."/>
            <person name="Wang A."/>
            <person name="Fan W."/>
        </authorList>
    </citation>
    <scope>NUCLEOTIDE SEQUENCE</scope>
    <source>
        <strain evidence="3">WSJ</strain>
        <tissue evidence="3">Leaf</tissue>
    </source>
</reference>
<keyword evidence="2" id="KW-0732">Signal</keyword>
<name>A0AAD8K5V7_TARER</name>
<evidence type="ECO:0000256" key="2">
    <source>
        <dbReference type="SAM" id="SignalP"/>
    </source>
</evidence>
<evidence type="ECO:0000313" key="3">
    <source>
        <dbReference type="EMBL" id="KAK1415461.1"/>
    </source>
</evidence>
<feature type="chain" id="PRO_5041988402" description="Secreted protein" evidence="2">
    <location>
        <begin position="20"/>
        <end position="67"/>
    </location>
</feature>
<sequence length="67" mass="7103">MLPCVVVLSPYLFFSYVLTRTDGGGDVGGMLYCYAWSLQPPHGATSSGHANPSFEPDLADPHDSISG</sequence>
<dbReference type="Proteomes" id="UP001229421">
    <property type="component" value="Unassembled WGS sequence"/>
</dbReference>
<feature type="region of interest" description="Disordered" evidence="1">
    <location>
        <begin position="42"/>
        <end position="67"/>
    </location>
</feature>
<evidence type="ECO:0000313" key="4">
    <source>
        <dbReference type="Proteomes" id="UP001229421"/>
    </source>
</evidence>
<evidence type="ECO:0008006" key="5">
    <source>
        <dbReference type="Google" id="ProtNLM"/>
    </source>
</evidence>
<comment type="caution">
    <text evidence="3">The sequence shown here is derived from an EMBL/GenBank/DDBJ whole genome shotgun (WGS) entry which is preliminary data.</text>
</comment>